<dbReference type="Pfam" id="PF00160">
    <property type="entry name" value="Pro_isomerase"/>
    <property type="match status" value="1"/>
</dbReference>
<accession>A0A0L0GCX2</accession>
<gene>
    <name evidence="3" type="ORF">SARC_01098</name>
</gene>
<dbReference type="Proteomes" id="UP000054560">
    <property type="component" value="Unassembled WGS sequence"/>
</dbReference>
<proteinExistence type="predicted"/>
<reference evidence="3 4" key="1">
    <citation type="submission" date="2011-02" db="EMBL/GenBank/DDBJ databases">
        <title>The Genome Sequence of Sphaeroforma arctica JP610.</title>
        <authorList>
            <consortium name="The Broad Institute Genome Sequencing Platform"/>
            <person name="Russ C."/>
            <person name="Cuomo C."/>
            <person name="Young S.K."/>
            <person name="Zeng Q."/>
            <person name="Gargeya S."/>
            <person name="Alvarado L."/>
            <person name="Berlin A."/>
            <person name="Chapman S.B."/>
            <person name="Chen Z."/>
            <person name="Freedman E."/>
            <person name="Gellesch M."/>
            <person name="Goldberg J."/>
            <person name="Griggs A."/>
            <person name="Gujja S."/>
            <person name="Heilman E."/>
            <person name="Heiman D."/>
            <person name="Howarth C."/>
            <person name="Mehta T."/>
            <person name="Neiman D."/>
            <person name="Pearson M."/>
            <person name="Roberts A."/>
            <person name="Saif S."/>
            <person name="Shea T."/>
            <person name="Shenoy N."/>
            <person name="Sisk P."/>
            <person name="Stolte C."/>
            <person name="Sykes S."/>
            <person name="White J."/>
            <person name="Yandava C."/>
            <person name="Burger G."/>
            <person name="Gray M.W."/>
            <person name="Holland P.W.H."/>
            <person name="King N."/>
            <person name="Lang F.B.F."/>
            <person name="Roger A.J."/>
            <person name="Ruiz-Trillo I."/>
            <person name="Haas B."/>
            <person name="Nusbaum C."/>
            <person name="Birren B."/>
        </authorList>
    </citation>
    <scope>NUCLEOTIDE SEQUENCE [LARGE SCALE GENOMIC DNA]</scope>
    <source>
        <strain evidence="3 4">JP610</strain>
    </source>
</reference>
<dbReference type="RefSeq" id="XP_014160666.1">
    <property type="nucleotide sequence ID" value="XM_014305191.1"/>
</dbReference>
<keyword evidence="4" id="KW-1185">Reference proteome</keyword>
<dbReference type="GO" id="GO:0071013">
    <property type="term" value="C:catalytic step 2 spliceosome"/>
    <property type="evidence" value="ECO:0007669"/>
    <property type="project" value="TreeGrafter"/>
</dbReference>
<dbReference type="STRING" id="667725.A0A0L0GCX2"/>
<dbReference type="SUPFAM" id="SSF50891">
    <property type="entry name" value="Cyclophilin-like"/>
    <property type="match status" value="1"/>
</dbReference>
<dbReference type="AlphaFoldDB" id="A0A0L0GCX2"/>
<sequence>MSVTITTSLGDLKLELFIDLCPRACENFLALCGSGYYEGLEILPTPVKEASVYGEEPLTARYTLH</sequence>
<dbReference type="eggNOG" id="KOG0884">
    <property type="taxonomic scope" value="Eukaryota"/>
</dbReference>
<feature type="domain" description="PPIase cyclophilin-type" evidence="2">
    <location>
        <begin position="3"/>
        <end position="41"/>
    </location>
</feature>
<dbReference type="GeneID" id="25901602"/>
<dbReference type="GO" id="GO:0003755">
    <property type="term" value="F:peptidyl-prolyl cis-trans isomerase activity"/>
    <property type="evidence" value="ECO:0007669"/>
    <property type="project" value="UniProtKB-EC"/>
</dbReference>
<dbReference type="InterPro" id="IPR002130">
    <property type="entry name" value="Cyclophilin-type_PPIase_dom"/>
</dbReference>
<protein>
    <recommendedName>
        <fullName evidence="2">PPIase cyclophilin-type domain-containing protein</fullName>
    </recommendedName>
</protein>
<evidence type="ECO:0000313" key="3">
    <source>
        <dbReference type="EMBL" id="KNC86764.1"/>
    </source>
</evidence>
<name>A0A0L0GCX2_9EUKA</name>
<dbReference type="Gene3D" id="2.40.100.10">
    <property type="entry name" value="Cyclophilin-like"/>
    <property type="match status" value="1"/>
</dbReference>
<dbReference type="InterPro" id="IPR044666">
    <property type="entry name" value="Cyclophilin_A-like"/>
</dbReference>
<evidence type="ECO:0000313" key="4">
    <source>
        <dbReference type="Proteomes" id="UP000054560"/>
    </source>
</evidence>
<evidence type="ECO:0000256" key="1">
    <source>
        <dbReference type="ARBA" id="ARBA00000971"/>
    </source>
</evidence>
<comment type="catalytic activity">
    <reaction evidence="1">
        <text>[protein]-peptidylproline (omega=180) = [protein]-peptidylproline (omega=0)</text>
        <dbReference type="Rhea" id="RHEA:16237"/>
        <dbReference type="Rhea" id="RHEA-COMP:10747"/>
        <dbReference type="Rhea" id="RHEA-COMP:10748"/>
        <dbReference type="ChEBI" id="CHEBI:83833"/>
        <dbReference type="ChEBI" id="CHEBI:83834"/>
        <dbReference type="EC" id="5.2.1.8"/>
    </reaction>
</comment>
<organism evidence="3 4">
    <name type="scientific">Sphaeroforma arctica JP610</name>
    <dbReference type="NCBI Taxonomy" id="667725"/>
    <lineage>
        <taxon>Eukaryota</taxon>
        <taxon>Ichthyosporea</taxon>
        <taxon>Ichthyophonida</taxon>
        <taxon>Sphaeroforma</taxon>
    </lineage>
</organism>
<dbReference type="OrthoDB" id="271386at2759"/>
<dbReference type="InterPro" id="IPR029000">
    <property type="entry name" value="Cyclophilin-like_dom_sf"/>
</dbReference>
<dbReference type="PANTHER" id="PTHR45625">
    <property type="entry name" value="PEPTIDYL-PROLYL CIS-TRANS ISOMERASE-RELATED"/>
    <property type="match status" value="1"/>
</dbReference>
<dbReference type="PANTHER" id="PTHR45625:SF2">
    <property type="entry name" value="PEPTIDYL-PROLYL CIS-TRANS ISOMERASE-LIKE 3"/>
    <property type="match status" value="1"/>
</dbReference>
<dbReference type="EMBL" id="KQ241637">
    <property type="protein sequence ID" value="KNC86764.1"/>
    <property type="molecule type" value="Genomic_DNA"/>
</dbReference>
<evidence type="ECO:0000259" key="2">
    <source>
        <dbReference type="Pfam" id="PF00160"/>
    </source>
</evidence>